<dbReference type="Proteomes" id="UP000799428">
    <property type="component" value="Unassembled WGS sequence"/>
</dbReference>
<gene>
    <name evidence="2" type="ORF">K504DRAFT_497902</name>
</gene>
<proteinExistence type="predicted"/>
<protein>
    <recommendedName>
        <fullName evidence="1">Carboxylesterase type B domain-containing protein</fullName>
    </recommendedName>
</protein>
<evidence type="ECO:0000313" key="3">
    <source>
        <dbReference type="Proteomes" id="UP000799428"/>
    </source>
</evidence>
<keyword evidence="3" id="KW-1185">Reference proteome</keyword>
<dbReference type="SUPFAM" id="SSF53474">
    <property type="entry name" value="alpha/beta-Hydrolases"/>
    <property type="match status" value="1"/>
</dbReference>
<reference evidence="2" key="1">
    <citation type="journal article" date="2020" name="Stud. Mycol.">
        <title>101 Dothideomycetes genomes: a test case for predicting lifestyles and emergence of pathogens.</title>
        <authorList>
            <person name="Haridas S."/>
            <person name="Albert R."/>
            <person name="Binder M."/>
            <person name="Bloem J."/>
            <person name="Labutti K."/>
            <person name="Salamov A."/>
            <person name="Andreopoulos B."/>
            <person name="Baker S."/>
            <person name="Barry K."/>
            <person name="Bills G."/>
            <person name="Bluhm B."/>
            <person name="Cannon C."/>
            <person name="Castanera R."/>
            <person name="Culley D."/>
            <person name="Daum C."/>
            <person name="Ezra D."/>
            <person name="Gonzalez J."/>
            <person name="Henrissat B."/>
            <person name="Kuo A."/>
            <person name="Liang C."/>
            <person name="Lipzen A."/>
            <person name="Lutzoni F."/>
            <person name="Magnuson J."/>
            <person name="Mondo S."/>
            <person name="Nolan M."/>
            <person name="Ohm R."/>
            <person name="Pangilinan J."/>
            <person name="Park H.-J."/>
            <person name="Ramirez L."/>
            <person name="Alfaro M."/>
            <person name="Sun H."/>
            <person name="Tritt A."/>
            <person name="Yoshinaga Y."/>
            <person name="Zwiers L.-H."/>
            <person name="Turgeon B."/>
            <person name="Goodwin S."/>
            <person name="Spatafora J."/>
            <person name="Crous P."/>
            <person name="Grigoriev I."/>
        </authorList>
    </citation>
    <scope>NUCLEOTIDE SEQUENCE</scope>
    <source>
        <strain evidence="2">CBS 279.74</strain>
    </source>
</reference>
<dbReference type="Pfam" id="PF00135">
    <property type="entry name" value="COesterase"/>
    <property type="match status" value="1"/>
</dbReference>
<dbReference type="InterPro" id="IPR029058">
    <property type="entry name" value="AB_hydrolase_fold"/>
</dbReference>
<dbReference type="AlphaFoldDB" id="A0A6G1KJI6"/>
<dbReference type="Gene3D" id="3.40.50.1820">
    <property type="entry name" value="alpha/beta hydrolase"/>
    <property type="match status" value="1"/>
</dbReference>
<evidence type="ECO:0000259" key="1">
    <source>
        <dbReference type="Pfam" id="PF00135"/>
    </source>
</evidence>
<evidence type="ECO:0000313" key="2">
    <source>
        <dbReference type="EMBL" id="KAF2713066.1"/>
    </source>
</evidence>
<dbReference type="EMBL" id="MU005765">
    <property type="protein sequence ID" value="KAF2713066.1"/>
    <property type="molecule type" value="Genomic_DNA"/>
</dbReference>
<name>A0A6G1KJI6_9PLEO</name>
<dbReference type="InterPro" id="IPR002018">
    <property type="entry name" value="CarbesteraseB"/>
</dbReference>
<accession>A0A6G1KJI6</accession>
<dbReference type="OrthoDB" id="408631at2759"/>
<feature type="domain" description="Carboxylesterase type B" evidence="1">
    <location>
        <begin position="7"/>
        <end position="111"/>
    </location>
</feature>
<sequence>MLLLSTRFLCPTVKTTSNRYATSVPIFRYLYGGNFSNIAPQPFEGAYHSSELPLIFGMHDIARTPSTLFEVQVSLKMQDYWLAFAEDYVNGLPGLGWEQYTPKGNAVLIRRDNVVSQPIAEARLEVPCNGQVGIPGATPPP</sequence>
<organism evidence="2 3">
    <name type="scientific">Pleomassaria siparia CBS 279.74</name>
    <dbReference type="NCBI Taxonomy" id="1314801"/>
    <lineage>
        <taxon>Eukaryota</taxon>
        <taxon>Fungi</taxon>
        <taxon>Dikarya</taxon>
        <taxon>Ascomycota</taxon>
        <taxon>Pezizomycotina</taxon>
        <taxon>Dothideomycetes</taxon>
        <taxon>Pleosporomycetidae</taxon>
        <taxon>Pleosporales</taxon>
        <taxon>Pleomassariaceae</taxon>
        <taxon>Pleomassaria</taxon>
    </lineage>
</organism>